<name>A0A8J8NX14_HALGN</name>
<evidence type="ECO:0000313" key="1">
    <source>
        <dbReference type="EMBL" id="TNV83416.1"/>
    </source>
</evidence>
<reference evidence="1" key="1">
    <citation type="submission" date="2019-06" db="EMBL/GenBank/DDBJ databases">
        <authorList>
            <person name="Zheng W."/>
        </authorList>
    </citation>
    <scope>NUCLEOTIDE SEQUENCE</scope>
    <source>
        <strain evidence="1">QDHG01</strain>
    </source>
</reference>
<gene>
    <name evidence="1" type="ORF">FGO68_gene7286</name>
</gene>
<proteinExistence type="predicted"/>
<dbReference type="Proteomes" id="UP000785679">
    <property type="component" value="Unassembled WGS sequence"/>
</dbReference>
<dbReference type="AlphaFoldDB" id="A0A8J8NX14"/>
<organism evidence="1 2">
    <name type="scientific">Halteria grandinella</name>
    <dbReference type="NCBI Taxonomy" id="5974"/>
    <lineage>
        <taxon>Eukaryota</taxon>
        <taxon>Sar</taxon>
        <taxon>Alveolata</taxon>
        <taxon>Ciliophora</taxon>
        <taxon>Intramacronucleata</taxon>
        <taxon>Spirotrichea</taxon>
        <taxon>Stichotrichia</taxon>
        <taxon>Sporadotrichida</taxon>
        <taxon>Halteriidae</taxon>
        <taxon>Halteria</taxon>
    </lineage>
</organism>
<comment type="caution">
    <text evidence="1">The sequence shown here is derived from an EMBL/GenBank/DDBJ whole genome shotgun (WGS) entry which is preliminary data.</text>
</comment>
<accession>A0A8J8NX14</accession>
<keyword evidence="2" id="KW-1185">Reference proteome</keyword>
<sequence length="185" mass="21137">MSEGLSDRIHAYRKSIQEGGPNLWVHRAKLEVGINLNKLWGSRYIIQKLLLTNGTIQLVQGVVHKYLSMQESSYLLEQKRNTLEMGAEKIHATLQDVIIRPRIGLQSEKIILTKPTKSQSNSKYKGSAENFARKDNVRDGWSFFGANWQRVSTLFLNSLIKKSNTSQKTPVPIQTRKYRVTSPLL</sequence>
<evidence type="ECO:0000313" key="2">
    <source>
        <dbReference type="Proteomes" id="UP000785679"/>
    </source>
</evidence>
<protein>
    <submittedName>
        <fullName evidence="1">Uncharacterized protein</fullName>
    </submittedName>
</protein>
<dbReference type="EMBL" id="RRYP01003865">
    <property type="protein sequence ID" value="TNV83416.1"/>
    <property type="molecule type" value="Genomic_DNA"/>
</dbReference>